<evidence type="ECO:0000256" key="3">
    <source>
        <dbReference type="ARBA" id="ARBA00022691"/>
    </source>
</evidence>
<dbReference type="PANTHER" id="PTHR13610">
    <property type="entry name" value="METHYLTRANSFERASE DOMAIN-CONTAINING PROTEIN"/>
    <property type="match status" value="1"/>
</dbReference>
<dbReference type="Pfam" id="PF01135">
    <property type="entry name" value="PCMT"/>
    <property type="match status" value="1"/>
</dbReference>
<dbReference type="CDD" id="cd02440">
    <property type="entry name" value="AdoMet_MTases"/>
    <property type="match status" value="1"/>
</dbReference>
<evidence type="ECO:0000256" key="2">
    <source>
        <dbReference type="ARBA" id="ARBA00022679"/>
    </source>
</evidence>
<reference evidence="4 5" key="1">
    <citation type="journal article" date="2016" name="Nat. Commun.">
        <title>Thousands of microbial genomes shed light on interconnected biogeochemical processes in an aquifer system.</title>
        <authorList>
            <person name="Anantharaman K."/>
            <person name="Brown C.T."/>
            <person name="Hug L.A."/>
            <person name="Sharon I."/>
            <person name="Castelle C.J."/>
            <person name="Probst A.J."/>
            <person name="Thomas B.C."/>
            <person name="Singh A."/>
            <person name="Wilkins M.J."/>
            <person name="Karaoz U."/>
            <person name="Brodie E.L."/>
            <person name="Williams K.H."/>
            <person name="Hubbard S.S."/>
            <person name="Banfield J.F."/>
        </authorList>
    </citation>
    <scope>NUCLEOTIDE SEQUENCE [LARGE SCALE GENOMIC DNA]</scope>
</reference>
<dbReference type="InterPro" id="IPR029063">
    <property type="entry name" value="SAM-dependent_MTases_sf"/>
</dbReference>
<evidence type="ECO:0000313" key="4">
    <source>
        <dbReference type="EMBL" id="OGE74144.1"/>
    </source>
</evidence>
<keyword evidence="2" id="KW-0808">Transferase</keyword>
<dbReference type="InterPro" id="IPR026170">
    <property type="entry name" value="FAM173A/B"/>
</dbReference>
<dbReference type="AlphaFoldDB" id="A0A1F5N964"/>
<sequence>MLIEVLIIIVVLVVTYFLGVIRGAPFVPTNIETVDQMIQAAELKTGDRLADIGSGDGRILIAAAKLGIESHGFEINPLLVWWSRYKIKKAGLQNLAFVHWKNFWFQDFSDYNVVMLFGITKIMGKLEQKLKTELPPGSRVVSNIFHFPNWESTKIGSVFVYQKS</sequence>
<dbReference type="SUPFAM" id="SSF53335">
    <property type="entry name" value="S-adenosyl-L-methionine-dependent methyltransferases"/>
    <property type="match status" value="1"/>
</dbReference>
<comment type="caution">
    <text evidence="4">The sequence shown here is derived from an EMBL/GenBank/DDBJ whole genome shotgun (WGS) entry which is preliminary data.</text>
</comment>
<proteinExistence type="predicted"/>
<protein>
    <recommendedName>
        <fullName evidence="6">Methyltransferase domain-containing protein</fullName>
    </recommendedName>
</protein>
<dbReference type="Gene3D" id="3.40.50.150">
    <property type="entry name" value="Vaccinia Virus protein VP39"/>
    <property type="match status" value="1"/>
</dbReference>
<dbReference type="EMBL" id="MFEH01000001">
    <property type="protein sequence ID" value="OGE74144.1"/>
    <property type="molecule type" value="Genomic_DNA"/>
</dbReference>
<evidence type="ECO:0008006" key="6">
    <source>
        <dbReference type="Google" id="ProtNLM"/>
    </source>
</evidence>
<dbReference type="Proteomes" id="UP000177610">
    <property type="component" value="Unassembled WGS sequence"/>
</dbReference>
<evidence type="ECO:0000256" key="1">
    <source>
        <dbReference type="ARBA" id="ARBA00022603"/>
    </source>
</evidence>
<accession>A0A1F5N964</accession>
<dbReference type="STRING" id="1817821.A2717_01175"/>
<keyword evidence="3" id="KW-0949">S-adenosyl-L-methionine</keyword>
<dbReference type="PANTHER" id="PTHR13610:SF9">
    <property type="entry name" value="FI06469P"/>
    <property type="match status" value="1"/>
</dbReference>
<dbReference type="GO" id="GO:0016279">
    <property type="term" value="F:protein-lysine N-methyltransferase activity"/>
    <property type="evidence" value="ECO:0007669"/>
    <property type="project" value="InterPro"/>
</dbReference>
<name>A0A1F5N964_9BACT</name>
<evidence type="ECO:0000313" key="5">
    <source>
        <dbReference type="Proteomes" id="UP000177610"/>
    </source>
</evidence>
<gene>
    <name evidence="4" type="ORF">A2717_01175</name>
</gene>
<keyword evidence="1" id="KW-0489">Methyltransferase</keyword>
<organism evidence="4 5">
    <name type="scientific">Candidatus Doudnabacteria bacterium RIFCSPHIGHO2_01_FULL_41_86</name>
    <dbReference type="NCBI Taxonomy" id="1817821"/>
    <lineage>
        <taxon>Bacteria</taxon>
        <taxon>Candidatus Doudnaibacteriota</taxon>
    </lineage>
</organism>
<dbReference type="GO" id="GO:0032259">
    <property type="term" value="P:methylation"/>
    <property type="evidence" value="ECO:0007669"/>
    <property type="project" value="UniProtKB-KW"/>
</dbReference>